<organism evidence="8 9">
    <name type="scientific">Candidatus Nitrosocosmicus arcticus</name>
    <dbReference type="NCBI Taxonomy" id="2035267"/>
    <lineage>
        <taxon>Archaea</taxon>
        <taxon>Nitrososphaerota</taxon>
        <taxon>Nitrososphaeria</taxon>
        <taxon>Nitrososphaerales</taxon>
        <taxon>Nitrososphaeraceae</taxon>
        <taxon>Candidatus Nitrosocosmicus</taxon>
    </lineage>
</organism>
<evidence type="ECO:0000256" key="6">
    <source>
        <dbReference type="ARBA" id="ARBA00023288"/>
    </source>
</evidence>
<dbReference type="Proteomes" id="UP000315289">
    <property type="component" value="Unassembled WGS sequence"/>
</dbReference>
<sequence length="370" mass="40574">MYIKTLVILAITIFGLSAIFSSNIFLISAENTKIPEKPITTPSPNQTTLETEKKLKIAFLTDGLFSDAGWGAFGYNAAQAIQGKYSYIVDLKENVPIPKIEEILRDHAKAGYDLIISHGFEWGEPAVIVGKDYPEVKFVIFTGLVNSSNVASIYPMQQEGTYVLGALAATMSKTGIIGFVGGERYPNLVNIYEGYRQGAQDVKPTVKILVTYLDDWDNSTKGKKAAISQIDQGADILLHVADTSGHGVIEAAQERGIYAFGAISDQNKLAPDTVLTSFVLDVDKAFDQVIKLVKTGHFSGQIFKPGLESEKGALGDGIVYIAPFHNLEYTVPDNVKLWLEQLKEDIINDKIKVPERYPKNIENYTANNTG</sequence>
<comment type="caution">
    <text evidence="8">The sequence shown here is derived from an EMBL/GenBank/DDBJ whole genome shotgun (WGS) entry which is preliminary data.</text>
</comment>
<accession>A0A557SW86</accession>
<dbReference type="PANTHER" id="PTHR34296">
    <property type="entry name" value="TRANSCRIPTIONAL ACTIVATOR PROTEIN MED"/>
    <property type="match status" value="1"/>
</dbReference>
<comment type="subcellular location">
    <subcellularLocation>
        <location evidence="1">Cell membrane</location>
        <topology evidence="1">Lipid-anchor</topology>
    </subcellularLocation>
</comment>
<keyword evidence="6" id="KW-0449">Lipoprotein</keyword>
<evidence type="ECO:0000256" key="3">
    <source>
        <dbReference type="ARBA" id="ARBA00022475"/>
    </source>
</evidence>
<reference evidence="8 9" key="1">
    <citation type="journal article" date="2019" name="Front. Microbiol.">
        <title>Ammonia Oxidation by the Arctic Terrestrial Thaumarchaeote Candidatus Nitrosocosmicus arcticus Is Stimulated by Increasing Temperatures.</title>
        <authorList>
            <person name="Alves R.J.E."/>
            <person name="Kerou M."/>
            <person name="Zappe A."/>
            <person name="Bittner R."/>
            <person name="Abby S.S."/>
            <person name="Schmidt H.A."/>
            <person name="Pfeifer K."/>
            <person name="Schleper C."/>
        </authorList>
    </citation>
    <scope>NUCLEOTIDE SEQUENCE [LARGE SCALE GENOMIC DNA]</scope>
    <source>
        <strain evidence="8 9">Kfb</strain>
    </source>
</reference>
<dbReference type="RefSeq" id="WP_186434105.1">
    <property type="nucleotide sequence ID" value="NZ_ML675581.1"/>
</dbReference>
<evidence type="ECO:0000259" key="7">
    <source>
        <dbReference type="Pfam" id="PF02608"/>
    </source>
</evidence>
<dbReference type="SUPFAM" id="SSF53822">
    <property type="entry name" value="Periplasmic binding protein-like I"/>
    <property type="match status" value="1"/>
</dbReference>
<dbReference type="GO" id="GO:0005886">
    <property type="term" value="C:plasma membrane"/>
    <property type="evidence" value="ECO:0007669"/>
    <property type="project" value="UniProtKB-SubCell"/>
</dbReference>
<dbReference type="EMBL" id="VOAH01000005">
    <property type="protein sequence ID" value="TVP40877.1"/>
    <property type="molecule type" value="Genomic_DNA"/>
</dbReference>
<keyword evidence="3" id="KW-1003">Cell membrane</keyword>
<keyword evidence="9" id="KW-1185">Reference proteome</keyword>
<dbReference type="PANTHER" id="PTHR34296:SF2">
    <property type="entry name" value="ABC TRANSPORTER GUANOSINE-BINDING PROTEIN NUPN"/>
    <property type="match status" value="1"/>
</dbReference>
<dbReference type="InterPro" id="IPR003760">
    <property type="entry name" value="PnrA-like"/>
</dbReference>
<evidence type="ECO:0000313" key="9">
    <source>
        <dbReference type="Proteomes" id="UP000315289"/>
    </source>
</evidence>
<evidence type="ECO:0000256" key="4">
    <source>
        <dbReference type="ARBA" id="ARBA00022729"/>
    </source>
</evidence>
<protein>
    <recommendedName>
        <fullName evidence="7">ABC transporter substrate-binding protein PnrA-like domain-containing protein</fullName>
    </recommendedName>
</protein>
<evidence type="ECO:0000313" key="8">
    <source>
        <dbReference type="EMBL" id="TVP40877.1"/>
    </source>
</evidence>
<feature type="domain" description="ABC transporter substrate-binding protein PnrA-like" evidence="7">
    <location>
        <begin position="55"/>
        <end position="308"/>
    </location>
</feature>
<keyword evidence="4" id="KW-0732">Signal</keyword>
<dbReference type="Pfam" id="PF02608">
    <property type="entry name" value="Bmp"/>
    <property type="match status" value="1"/>
</dbReference>
<dbReference type="CDD" id="cd06304">
    <property type="entry name" value="PBP1_BmpA_Med_PnrA-like"/>
    <property type="match status" value="1"/>
</dbReference>
<keyword evidence="5" id="KW-0472">Membrane</keyword>
<evidence type="ECO:0000256" key="2">
    <source>
        <dbReference type="ARBA" id="ARBA00008610"/>
    </source>
</evidence>
<dbReference type="Gene3D" id="3.40.50.2300">
    <property type="match status" value="2"/>
</dbReference>
<evidence type="ECO:0000256" key="1">
    <source>
        <dbReference type="ARBA" id="ARBA00004193"/>
    </source>
</evidence>
<dbReference type="InterPro" id="IPR028082">
    <property type="entry name" value="Peripla_BP_I"/>
</dbReference>
<proteinExistence type="inferred from homology"/>
<dbReference type="InterPro" id="IPR050957">
    <property type="entry name" value="BMP_lipoprotein"/>
</dbReference>
<dbReference type="AlphaFoldDB" id="A0A557SW86"/>
<gene>
    <name evidence="8" type="ORF">NARC_50058</name>
</gene>
<dbReference type="OrthoDB" id="26049at2157"/>
<comment type="similarity">
    <text evidence="2">Belongs to the BMP lipoprotein family.</text>
</comment>
<evidence type="ECO:0000256" key="5">
    <source>
        <dbReference type="ARBA" id="ARBA00023136"/>
    </source>
</evidence>
<name>A0A557SW86_9ARCH</name>